<keyword evidence="3" id="KW-1185">Reference proteome</keyword>
<sequence length="145" mass="16218">MAEEFFGEEILADIRGQSVMTPSPKLNILRTTWGCKLTAASFPQREDLPSKIAAEYVNETCFASYARPHLEFRERSLLNIAMLIALNRSNELRLHIRAALYNGLSREQICEACRHAMVYCGVPAGRTALLVASNVFTELDAKKPS</sequence>
<feature type="domain" description="Carboxymuconolactone decarboxylase-like" evidence="1">
    <location>
        <begin position="54"/>
        <end position="132"/>
    </location>
</feature>
<dbReference type="Gene3D" id="1.20.1290.10">
    <property type="entry name" value="AhpD-like"/>
    <property type="match status" value="1"/>
</dbReference>
<name>A0A9N9YU10_9HYPO</name>
<dbReference type="AlphaFoldDB" id="A0A9N9YU10"/>
<reference evidence="2" key="1">
    <citation type="submission" date="2021-10" db="EMBL/GenBank/DDBJ databases">
        <authorList>
            <person name="Piombo E."/>
        </authorList>
    </citation>
    <scope>NUCLEOTIDE SEQUENCE</scope>
</reference>
<dbReference type="InterPro" id="IPR003779">
    <property type="entry name" value="CMD-like"/>
</dbReference>
<dbReference type="OrthoDB" id="104509at2759"/>
<dbReference type="PANTHER" id="PTHR33570">
    <property type="entry name" value="4-CARBOXYMUCONOLACTONE DECARBOXYLASE FAMILY PROTEIN"/>
    <property type="match status" value="1"/>
</dbReference>
<accession>A0A9N9YU10</accession>
<dbReference type="SUPFAM" id="SSF69118">
    <property type="entry name" value="AhpD-like"/>
    <property type="match status" value="1"/>
</dbReference>
<dbReference type="InterPro" id="IPR029032">
    <property type="entry name" value="AhpD-like"/>
</dbReference>
<protein>
    <recommendedName>
        <fullName evidence="1">Carboxymuconolactone decarboxylase-like domain-containing protein</fullName>
    </recommendedName>
</protein>
<dbReference type="GO" id="GO:0051920">
    <property type="term" value="F:peroxiredoxin activity"/>
    <property type="evidence" value="ECO:0007669"/>
    <property type="project" value="InterPro"/>
</dbReference>
<gene>
    <name evidence="2" type="ORF">CRHIZ90672A_00009402</name>
</gene>
<comment type="caution">
    <text evidence="2">The sequence shown here is derived from an EMBL/GenBank/DDBJ whole genome shotgun (WGS) entry which is preliminary data.</text>
</comment>
<proteinExistence type="predicted"/>
<dbReference type="InterPro" id="IPR052512">
    <property type="entry name" value="4CMD/NDH-1_regulator"/>
</dbReference>
<organism evidence="2 3">
    <name type="scientific">Clonostachys rhizophaga</name>
    <dbReference type="NCBI Taxonomy" id="160324"/>
    <lineage>
        <taxon>Eukaryota</taxon>
        <taxon>Fungi</taxon>
        <taxon>Dikarya</taxon>
        <taxon>Ascomycota</taxon>
        <taxon>Pezizomycotina</taxon>
        <taxon>Sordariomycetes</taxon>
        <taxon>Hypocreomycetidae</taxon>
        <taxon>Hypocreales</taxon>
        <taxon>Bionectriaceae</taxon>
        <taxon>Clonostachys</taxon>
    </lineage>
</organism>
<dbReference type="Proteomes" id="UP000696573">
    <property type="component" value="Unassembled WGS sequence"/>
</dbReference>
<dbReference type="EMBL" id="CABFNQ020000750">
    <property type="protein sequence ID" value="CAH0034719.1"/>
    <property type="molecule type" value="Genomic_DNA"/>
</dbReference>
<evidence type="ECO:0000313" key="2">
    <source>
        <dbReference type="EMBL" id="CAH0034719.1"/>
    </source>
</evidence>
<dbReference type="Pfam" id="PF02627">
    <property type="entry name" value="CMD"/>
    <property type="match status" value="1"/>
</dbReference>
<evidence type="ECO:0000313" key="3">
    <source>
        <dbReference type="Proteomes" id="UP000696573"/>
    </source>
</evidence>
<dbReference type="PANTHER" id="PTHR33570:SF2">
    <property type="entry name" value="CARBOXYMUCONOLACTONE DECARBOXYLASE-LIKE DOMAIN-CONTAINING PROTEIN"/>
    <property type="match status" value="1"/>
</dbReference>
<evidence type="ECO:0000259" key="1">
    <source>
        <dbReference type="Pfam" id="PF02627"/>
    </source>
</evidence>